<evidence type="ECO:0000256" key="2">
    <source>
        <dbReference type="SAM" id="SignalP"/>
    </source>
</evidence>
<dbReference type="RefSeq" id="WP_204805804.1">
    <property type="nucleotide sequence ID" value="NZ_JACSNS010000034.1"/>
</dbReference>
<dbReference type="InterPro" id="IPR038404">
    <property type="entry name" value="TRAP_DctP_sf"/>
</dbReference>
<name>A0ABS2FXT6_9FIRM</name>
<feature type="chain" id="PRO_5045874279" evidence="2">
    <location>
        <begin position="25"/>
        <end position="368"/>
    </location>
</feature>
<keyword evidence="4" id="KW-1185">Reference proteome</keyword>
<feature type="signal peptide" evidence="2">
    <location>
        <begin position="1"/>
        <end position="24"/>
    </location>
</feature>
<dbReference type="EMBL" id="JACSNX010000039">
    <property type="protein sequence ID" value="MBM6852482.1"/>
    <property type="molecule type" value="Genomic_DNA"/>
</dbReference>
<comment type="caution">
    <text evidence="3">The sequence shown here is derived from an EMBL/GenBank/DDBJ whole genome shotgun (WGS) entry which is preliminary data.</text>
</comment>
<reference evidence="3 4" key="1">
    <citation type="journal article" date="2021" name="Sci. Rep.">
        <title>The distribution of antibiotic resistance genes in chicken gut microbiota commensals.</title>
        <authorList>
            <person name="Juricova H."/>
            <person name="Matiasovicova J."/>
            <person name="Kubasova T."/>
            <person name="Cejkova D."/>
            <person name="Rychlik I."/>
        </authorList>
    </citation>
    <scope>NUCLEOTIDE SEQUENCE [LARGE SCALE GENOMIC DNA]</scope>
    <source>
        <strain evidence="3 4">An411</strain>
    </source>
</reference>
<dbReference type="PROSITE" id="PS51257">
    <property type="entry name" value="PROKAR_LIPOPROTEIN"/>
    <property type="match status" value="1"/>
</dbReference>
<evidence type="ECO:0000313" key="3">
    <source>
        <dbReference type="EMBL" id="MBM6852482.1"/>
    </source>
</evidence>
<sequence>MKKNFKKALAILLALCTVLTLLTACGGGSTAGDAAGGDASDGGGSSVPSGEVITWRLQSNYALDSLEGDMAKNLKESVERATNGRLQIELYEPGALCQASDIVTYLSQGAFDCAVIFGSTYAGVLPEADLGTGIPFAWESSSEIYDAMENYGLLEVIQEAYSELNIKYYWNAHEPNYNTLCNFYVDSIDDYAGKKIRALGVWGDYYAAIGAAPVNIPGTEVYQALQLGTIDGAHYGWSSLSDANNIREVAQYAILPSLCYCQMATVVNQSSLDALPDDLRETVDEVIRLCNIGVIGQDHVAGTEKSVRDAVQGDYVELVELPDDVVAELREIAITEIWEDLASKSERMARGIEIIKQQSRDYGRQVDY</sequence>
<organism evidence="3 4">
    <name type="scientific">Oscillibacter valericigenes</name>
    <dbReference type="NCBI Taxonomy" id="351091"/>
    <lineage>
        <taxon>Bacteria</taxon>
        <taxon>Bacillati</taxon>
        <taxon>Bacillota</taxon>
        <taxon>Clostridia</taxon>
        <taxon>Eubacteriales</taxon>
        <taxon>Oscillospiraceae</taxon>
        <taxon>Oscillibacter</taxon>
    </lineage>
</organism>
<keyword evidence="1 2" id="KW-0732">Signal</keyword>
<protein>
    <submittedName>
        <fullName evidence="3">TRAP transporter substrate-binding protein DctP</fullName>
    </submittedName>
</protein>
<evidence type="ECO:0000256" key="1">
    <source>
        <dbReference type="ARBA" id="ARBA00022729"/>
    </source>
</evidence>
<evidence type="ECO:0000313" key="4">
    <source>
        <dbReference type="Proteomes" id="UP000719500"/>
    </source>
</evidence>
<proteinExistence type="predicted"/>
<dbReference type="NCBIfam" id="NF037995">
    <property type="entry name" value="TRAP_S1"/>
    <property type="match status" value="1"/>
</dbReference>
<dbReference type="Proteomes" id="UP000719500">
    <property type="component" value="Unassembled WGS sequence"/>
</dbReference>
<dbReference type="Pfam" id="PF03480">
    <property type="entry name" value="DctP"/>
    <property type="match status" value="1"/>
</dbReference>
<dbReference type="PANTHER" id="PTHR33376:SF5">
    <property type="entry name" value="EXTRACYTOPLASMIC SOLUTE RECEPTOR PROTEIN"/>
    <property type="match status" value="1"/>
</dbReference>
<dbReference type="InterPro" id="IPR018389">
    <property type="entry name" value="DctP_fam"/>
</dbReference>
<accession>A0ABS2FXT6</accession>
<gene>
    <name evidence="3" type="primary">dctP</name>
    <name evidence="3" type="ORF">H9X91_13680</name>
</gene>
<dbReference type="Gene3D" id="3.40.190.170">
    <property type="entry name" value="Bacterial extracellular solute-binding protein, family 7"/>
    <property type="match status" value="1"/>
</dbReference>
<dbReference type="PANTHER" id="PTHR33376">
    <property type="match status" value="1"/>
</dbReference>